<evidence type="ECO:0000313" key="3">
    <source>
        <dbReference type="Proteomes" id="UP000254807"/>
    </source>
</evidence>
<dbReference type="AlphaFoldDB" id="A0A376H0W1"/>
<keyword evidence="3" id="KW-1185">Reference proteome</keyword>
<dbReference type="EMBL" id="UFYW01000001">
    <property type="protein sequence ID" value="STD84407.1"/>
    <property type="molecule type" value="Genomic_DNA"/>
</dbReference>
<feature type="domain" description="HTH cro/C1-type" evidence="1">
    <location>
        <begin position="16"/>
        <end position="70"/>
    </location>
</feature>
<evidence type="ECO:0000313" key="2">
    <source>
        <dbReference type="EMBL" id="STD84407.1"/>
    </source>
</evidence>
<dbReference type="CDD" id="cd00093">
    <property type="entry name" value="HTH_XRE"/>
    <property type="match status" value="1"/>
</dbReference>
<dbReference type="InterPro" id="IPR010982">
    <property type="entry name" value="Lambda_DNA-bd_dom_sf"/>
</dbReference>
<reference evidence="2 3" key="1">
    <citation type="submission" date="2018-06" db="EMBL/GenBank/DDBJ databases">
        <authorList>
            <consortium name="Pathogen Informatics"/>
            <person name="Doyle S."/>
        </authorList>
    </citation>
    <scope>NUCLEOTIDE SEQUENCE [LARGE SCALE GENOMIC DNA]</scope>
    <source>
        <strain evidence="2 3">NCTC12360</strain>
    </source>
</reference>
<dbReference type="GO" id="GO:0003677">
    <property type="term" value="F:DNA binding"/>
    <property type="evidence" value="ECO:0007669"/>
    <property type="project" value="InterPro"/>
</dbReference>
<dbReference type="Gene3D" id="1.10.260.40">
    <property type="entry name" value="lambda repressor-like DNA-binding domains"/>
    <property type="match status" value="1"/>
</dbReference>
<sequence length="287" mass="33217">MFGLVQPNKVKVGQRIKEIKDGMSLSFTELGNRLGLKKPTISSYVQGYALAPKSVINQLSSISGKPVGWFYFGHVEEYIREYLFLIGQKQIVDDYPEIIEKIKQEFYTGEFKNPAWENELGYPLEEFIQECFVEYSSEIMKDYVVQITKEVLEESKTLNKLSSKAKEEAVTILSSGIIDYIEMSGEIKYGEKDRIAKMVKESIKTFDVKQDLTFNDSYLIGKLINILGTDEDTELFLSSLSMIFTDKHFSTRFGGEELVEIFQSMRPALIKLYREKTPDEFYDWFEK</sequence>
<protein>
    <submittedName>
        <fullName evidence="2">Transcriptional regulator</fullName>
    </submittedName>
</protein>
<dbReference type="SUPFAM" id="SSF47413">
    <property type="entry name" value="lambda repressor-like DNA-binding domains"/>
    <property type="match status" value="1"/>
</dbReference>
<dbReference type="InterPro" id="IPR001387">
    <property type="entry name" value="Cro/C1-type_HTH"/>
</dbReference>
<dbReference type="Proteomes" id="UP000254807">
    <property type="component" value="Unassembled WGS sequence"/>
</dbReference>
<dbReference type="RefSeq" id="WP_060815144.1">
    <property type="nucleotide sequence ID" value="NZ_JBHULA010000037.1"/>
</dbReference>
<organism evidence="2 3">
    <name type="scientific">Enterococcus gallinarum</name>
    <dbReference type="NCBI Taxonomy" id="1353"/>
    <lineage>
        <taxon>Bacteria</taxon>
        <taxon>Bacillati</taxon>
        <taxon>Bacillota</taxon>
        <taxon>Bacilli</taxon>
        <taxon>Lactobacillales</taxon>
        <taxon>Enterococcaceae</taxon>
        <taxon>Enterococcus</taxon>
    </lineage>
</organism>
<accession>A0A376H0W1</accession>
<dbReference type="PROSITE" id="PS50943">
    <property type="entry name" value="HTH_CROC1"/>
    <property type="match status" value="1"/>
</dbReference>
<evidence type="ECO:0000259" key="1">
    <source>
        <dbReference type="PROSITE" id="PS50943"/>
    </source>
</evidence>
<gene>
    <name evidence="2" type="ORF">NCTC12360_02944</name>
</gene>
<name>A0A376H0W1_ENTGA</name>
<proteinExistence type="predicted"/>